<dbReference type="KEGG" id="cep:Cri9333_4705"/>
<keyword evidence="1" id="KW-0812">Transmembrane</keyword>
<reference evidence="2 3" key="1">
    <citation type="submission" date="2012-06" db="EMBL/GenBank/DDBJ databases">
        <title>Finished plasmid 1 of genome of Crinalium epipsammum PCC 9333.</title>
        <authorList>
            <consortium name="US DOE Joint Genome Institute"/>
            <person name="Gugger M."/>
            <person name="Coursin T."/>
            <person name="Rippka R."/>
            <person name="Tandeau De Marsac N."/>
            <person name="Huntemann M."/>
            <person name="Wei C.-L."/>
            <person name="Han J."/>
            <person name="Detter J.C."/>
            <person name="Han C."/>
            <person name="Tapia R."/>
            <person name="Davenport K."/>
            <person name="Daligault H."/>
            <person name="Erkkila T."/>
            <person name="Gu W."/>
            <person name="Munk A.C.C."/>
            <person name="Teshima H."/>
            <person name="Xu Y."/>
            <person name="Chain P."/>
            <person name="Chen A."/>
            <person name="Krypides N."/>
            <person name="Mavromatis K."/>
            <person name="Markowitz V."/>
            <person name="Szeto E."/>
            <person name="Ivanova N."/>
            <person name="Mikhailova N."/>
            <person name="Ovchinnikova G."/>
            <person name="Pagani I."/>
            <person name="Pati A."/>
            <person name="Goodwin L."/>
            <person name="Peters L."/>
            <person name="Pitluck S."/>
            <person name="Woyke T."/>
            <person name="Kerfeld C."/>
        </authorList>
    </citation>
    <scope>NUCLEOTIDE SEQUENCE [LARGE SCALE GENOMIC DNA]</scope>
    <source>
        <strain evidence="2 3">PCC 9333</strain>
        <plasmid evidence="3">Plasmid pCRI9333.01</plasmid>
    </source>
</reference>
<keyword evidence="1" id="KW-1133">Transmembrane helix</keyword>
<dbReference type="AlphaFoldDB" id="K9W6Q2"/>
<keyword evidence="1" id="KW-0472">Membrane</keyword>
<feature type="transmembrane region" description="Helical" evidence="1">
    <location>
        <begin position="34"/>
        <end position="58"/>
    </location>
</feature>
<dbReference type="OrthoDB" id="481114at2"/>
<organism evidence="2 3">
    <name type="scientific">Crinalium epipsammum PCC 9333</name>
    <dbReference type="NCBI Taxonomy" id="1173022"/>
    <lineage>
        <taxon>Bacteria</taxon>
        <taxon>Bacillati</taxon>
        <taxon>Cyanobacteriota</taxon>
        <taxon>Cyanophyceae</taxon>
        <taxon>Gomontiellales</taxon>
        <taxon>Gomontiellaceae</taxon>
        <taxon>Crinalium</taxon>
    </lineage>
</organism>
<evidence type="ECO:0000313" key="3">
    <source>
        <dbReference type="Proteomes" id="UP000010472"/>
    </source>
</evidence>
<dbReference type="EMBL" id="CP003621">
    <property type="protein sequence ID" value="AFZ15484.1"/>
    <property type="molecule type" value="Genomic_DNA"/>
</dbReference>
<proteinExistence type="predicted"/>
<keyword evidence="2" id="KW-0614">Plasmid</keyword>
<sequence>MQTTEQKDITLPPHNWDALKELEWEKDCLFRGSATFWIAMFATGVFVSIAWVVMGLVYKPLVRVTKLARIIKVMRPLLEEFEGQGIQIFPCLEVAGHEPLDFYIRFPEAHLLISMRSMGKSEIVYKETKETLFVRRKGKGIKKWHPDPLVELSEYQASLIKNRQQFGMASREVRKPLAKVLVISGETTIDEHEEHLYATLSGERFLALNRKGTAFVIKENQLINFMKAYIVAYQTQKV</sequence>
<evidence type="ECO:0000256" key="1">
    <source>
        <dbReference type="SAM" id="Phobius"/>
    </source>
</evidence>
<protein>
    <recommendedName>
        <fullName evidence="4">NERD domain-containing protein</fullName>
    </recommendedName>
</protein>
<geneLocation type="plasmid" evidence="2 3">
    <name>pCRI9333.01</name>
</geneLocation>
<dbReference type="Proteomes" id="UP000010472">
    <property type="component" value="Plasmid pCRI9333.01"/>
</dbReference>
<dbReference type="RefSeq" id="WP_015179915.1">
    <property type="nucleotide sequence ID" value="NC_019733.1"/>
</dbReference>
<gene>
    <name evidence="2" type="ORF">Cri9333_4705</name>
</gene>
<accession>K9W6Q2</accession>
<evidence type="ECO:0008006" key="4">
    <source>
        <dbReference type="Google" id="ProtNLM"/>
    </source>
</evidence>
<dbReference type="HOGENOM" id="CLU_1155491_0_0_3"/>
<evidence type="ECO:0000313" key="2">
    <source>
        <dbReference type="EMBL" id="AFZ15484.1"/>
    </source>
</evidence>
<keyword evidence="3" id="KW-1185">Reference proteome</keyword>
<name>K9W6Q2_9CYAN</name>